<proteinExistence type="predicted"/>
<reference evidence="1" key="2">
    <citation type="submission" date="2020-09" db="EMBL/GenBank/DDBJ databases">
        <authorList>
            <person name="Sun Q."/>
            <person name="Ohkuma M."/>
        </authorList>
    </citation>
    <scope>NUCLEOTIDE SEQUENCE</scope>
    <source>
        <strain evidence="1">JCM 4637</strain>
    </source>
</reference>
<dbReference type="EMBL" id="BMVC01000004">
    <property type="protein sequence ID" value="GHC91015.1"/>
    <property type="molecule type" value="Genomic_DNA"/>
</dbReference>
<gene>
    <name evidence="1" type="ORF">GCM10010334_25590</name>
</gene>
<accession>A0A918WWR8</accession>
<comment type="caution">
    <text evidence="1">The sequence shown here is derived from an EMBL/GenBank/DDBJ whole genome shotgun (WGS) entry which is preliminary data.</text>
</comment>
<dbReference type="AlphaFoldDB" id="A0A918WWR8"/>
<reference evidence="1" key="1">
    <citation type="journal article" date="2014" name="Int. J. Syst. Evol. Microbiol.">
        <title>Complete genome sequence of Corynebacterium casei LMG S-19264T (=DSM 44701T), isolated from a smear-ripened cheese.</title>
        <authorList>
            <consortium name="US DOE Joint Genome Institute (JGI-PGF)"/>
            <person name="Walter F."/>
            <person name="Albersmeier A."/>
            <person name="Kalinowski J."/>
            <person name="Ruckert C."/>
        </authorList>
    </citation>
    <scope>NUCLEOTIDE SEQUENCE</scope>
    <source>
        <strain evidence="1">JCM 4637</strain>
    </source>
</reference>
<evidence type="ECO:0000313" key="2">
    <source>
        <dbReference type="Proteomes" id="UP000638353"/>
    </source>
</evidence>
<sequence>MVDAPDTGPPRLVRLDLRHGPDPEFAHRTEHLVLSLCYRECRTGFEPALVPALPGDMTACLHEQG</sequence>
<dbReference type="RefSeq" id="WP_189823677.1">
    <property type="nucleotide sequence ID" value="NZ_BMVC01000004.1"/>
</dbReference>
<organism evidence="1 2">
    <name type="scientific">Streptomyces finlayi</name>
    <dbReference type="NCBI Taxonomy" id="67296"/>
    <lineage>
        <taxon>Bacteria</taxon>
        <taxon>Bacillati</taxon>
        <taxon>Actinomycetota</taxon>
        <taxon>Actinomycetes</taxon>
        <taxon>Kitasatosporales</taxon>
        <taxon>Streptomycetaceae</taxon>
        <taxon>Streptomyces</taxon>
    </lineage>
</organism>
<protein>
    <submittedName>
        <fullName evidence="1">Uncharacterized protein</fullName>
    </submittedName>
</protein>
<evidence type="ECO:0000313" key="1">
    <source>
        <dbReference type="EMBL" id="GHC91015.1"/>
    </source>
</evidence>
<dbReference type="Proteomes" id="UP000638353">
    <property type="component" value="Unassembled WGS sequence"/>
</dbReference>
<name>A0A918WWR8_9ACTN</name>